<sequence>MTRINSVNENGQEIDPKVAVSPTAPHQLADLLQEIQSQANAFTNGDSLARLQLVDSARALVRAMETPQEAMLRACWAEPSYFAVIETCIDLGIFRLIAHTNEPKSVADLAVVTGASEELLERLLKHLATMGALVETGLNEYTHNGLTKTLSLQRYSDAWPAINGSTMGPVYALPKWLKENNYKSPTEGKNCPFTMGNKTEYSFFEYINGKSADYPNLGPQFNNLMSAYHQGRPSWMDKGFYPVKEKLITGAKSGSEDVLIVDVGGNKGHDLEEFKSKWPDAPGRLILQDQPHVLKEIRSLNPAVEPMVHDFYTTQPIKGARAYFLHSILHDWNDTICQDILKKLVAAMTPGYSKILINENVVPDRGAHWQATSLDFIMMIDLAAKERTEKQWHNLIESVGLKITKIWTRIDSAESLIECDLA</sequence>
<dbReference type="SUPFAM" id="SSF46785">
    <property type="entry name" value="Winged helix' DNA-binding domain"/>
    <property type="match status" value="1"/>
</dbReference>
<reference evidence="6" key="1">
    <citation type="submission" date="2022-12" db="EMBL/GenBank/DDBJ databases">
        <authorList>
            <person name="Petersen C."/>
        </authorList>
    </citation>
    <scope>NUCLEOTIDE SEQUENCE</scope>
    <source>
        <strain evidence="6">IBT 29677</strain>
    </source>
</reference>
<dbReference type="InterPro" id="IPR016461">
    <property type="entry name" value="COMT-like"/>
</dbReference>
<organism evidence="6 7">
    <name type="scientific">Penicillium cosmopolitanum</name>
    <dbReference type="NCBI Taxonomy" id="1131564"/>
    <lineage>
        <taxon>Eukaryota</taxon>
        <taxon>Fungi</taxon>
        <taxon>Dikarya</taxon>
        <taxon>Ascomycota</taxon>
        <taxon>Pezizomycotina</taxon>
        <taxon>Eurotiomycetes</taxon>
        <taxon>Eurotiomycetidae</taxon>
        <taxon>Eurotiales</taxon>
        <taxon>Aspergillaceae</taxon>
        <taxon>Penicillium</taxon>
    </lineage>
</organism>
<evidence type="ECO:0000256" key="2">
    <source>
        <dbReference type="ARBA" id="ARBA00022679"/>
    </source>
</evidence>
<dbReference type="Gene3D" id="3.40.50.150">
    <property type="entry name" value="Vaccinia Virus protein VP39"/>
    <property type="match status" value="1"/>
</dbReference>
<dbReference type="EMBL" id="JAPZBU010000012">
    <property type="protein sequence ID" value="KAJ5376242.1"/>
    <property type="molecule type" value="Genomic_DNA"/>
</dbReference>
<dbReference type="GeneID" id="81376745"/>
<keyword evidence="3" id="KW-0949">S-adenosyl-L-methionine</keyword>
<dbReference type="RefSeq" id="XP_056481272.1">
    <property type="nucleotide sequence ID" value="XM_056637765.1"/>
</dbReference>
<dbReference type="InterPro" id="IPR012967">
    <property type="entry name" value="COMT_dimerisation"/>
</dbReference>
<dbReference type="PANTHER" id="PTHR43712:SF17">
    <property type="entry name" value="O-METHYLTRANSFERASE"/>
    <property type="match status" value="1"/>
</dbReference>
<dbReference type="Gene3D" id="1.10.10.10">
    <property type="entry name" value="Winged helix-like DNA-binding domain superfamily/Winged helix DNA-binding domain"/>
    <property type="match status" value="1"/>
</dbReference>
<dbReference type="Pfam" id="PF00891">
    <property type="entry name" value="Methyltransf_2"/>
    <property type="match status" value="1"/>
</dbReference>
<gene>
    <name evidence="6" type="ORF">N7509_013128</name>
</gene>
<evidence type="ECO:0000256" key="3">
    <source>
        <dbReference type="ARBA" id="ARBA00022691"/>
    </source>
</evidence>
<reference evidence="6" key="2">
    <citation type="journal article" date="2023" name="IMA Fungus">
        <title>Comparative genomic study of the Penicillium genus elucidates a diverse pangenome and 15 lateral gene transfer events.</title>
        <authorList>
            <person name="Petersen C."/>
            <person name="Sorensen T."/>
            <person name="Nielsen M.R."/>
            <person name="Sondergaard T.E."/>
            <person name="Sorensen J.L."/>
            <person name="Fitzpatrick D.A."/>
            <person name="Frisvad J.C."/>
            <person name="Nielsen K.L."/>
        </authorList>
    </citation>
    <scope>NUCLEOTIDE SEQUENCE</scope>
    <source>
        <strain evidence="6">IBT 29677</strain>
    </source>
</reference>
<name>A0A9W9VBU4_9EURO</name>
<accession>A0A9W9VBU4</accession>
<evidence type="ECO:0000313" key="7">
    <source>
        <dbReference type="Proteomes" id="UP001147747"/>
    </source>
</evidence>
<dbReference type="GO" id="GO:0044550">
    <property type="term" value="P:secondary metabolite biosynthetic process"/>
    <property type="evidence" value="ECO:0007669"/>
    <property type="project" value="UniProtKB-ARBA"/>
</dbReference>
<keyword evidence="1" id="KW-0489">Methyltransferase</keyword>
<dbReference type="SUPFAM" id="SSF53335">
    <property type="entry name" value="S-adenosyl-L-methionine-dependent methyltransferases"/>
    <property type="match status" value="1"/>
</dbReference>
<dbReference type="AlphaFoldDB" id="A0A9W9VBU4"/>
<dbReference type="OrthoDB" id="1535081at2759"/>
<proteinExistence type="predicted"/>
<protein>
    <recommendedName>
        <fullName evidence="8">O-methyltransferase domain-containing protein</fullName>
    </recommendedName>
</protein>
<dbReference type="GO" id="GO:0032259">
    <property type="term" value="P:methylation"/>
    <property type="evidence" value="ECO:0007669"/>
    <property type="project" value="UniProtKB-KW"/>
</dbReference>
<dbReference type="GO" id="GO:0008171">
    <property type="term" value="F:O-methyltransferase activity"/>
    <property type="evidence" value="ECO:0007669"/>
    <property type="project" value="InterPro"/>
</dbReference>
<evidence type="ECO:0000259" key="4">
    <source>
        <dbReference type="Pfam" id="PF00891"/>
    </source>
</evidence>
<keyword evidence="2" id="KW-0808">Transferase</keyword>
<dbReference type="InterPro" id="IPR036388">
    <property type="entry name" value="WH-like_DNA-bd_sf"/>
</dbReference>
<dbReference type="PANTHER" id="PTHR43712">
    <property type="entry name" value="PUTATIVE (AFU_ORTHOLOGUE AFUA_4G14580)-RELATED"/>
    <property type="match status" value="1"/>
</dbReference>
<dbReference type="InterPro" id="IPR001077">
    <property type="entry name" value="COMT_C"/>
</dbReference>
<keyword evidence="7" id="KW-1185">Reference proteome</keyword>
<dbReference type="InterPro" id="IPR036390">
    <property type="entry name" value="WH_DNA-bd_sf"/>
</dbReference>
<dbReference type="GO" id="GO:0046983">
    <property type="term" value="F:protein dimerization activity"/>
    <property type="evidence" value="ECO:0007669"/>
    <property type="project" value="InterPro"/>
</dbReference>
<feature type="domain" description="O-methyltransferase C-terminal" evidence="4">
    <location>
        <begin position="259"/>
        <end position="400"/>
    </location>
</feature>
<feature type="domain" description="O-methyltransferase dimerisation" evidence="5">
    <location>
        <begin position="83"/>
        <end position="147"/>
    </location>
</feature>
<dbReference type="InterPro" id="IPR029063">
    <property type="entry name" value="SAM-dependent_MTases_sf"/>
</dbReference>
<comment type="caution">
    <text evidence="6">The sequence shown here is derived from an EMBL/GenBank/DDBJ whole genome shotgun (WGS) entry which is preliminary data.</text>
</comment>
<evidence type="ECO:0008006" key="8">
    <source>
        <dbReference type="Google" id="ProtNLM"/>
    </source>
</evidence>
<evidence type="ECO:0000256" key="1">
    <source>
        <dbReference type="ARBA" id="ARBA00022603"/>
    </source>
</evidence>
<evidence type="ECO:0000259" key="5">
    <source>
        <dbReference type="Pfam" id="PF08100"/>
    </source>
</evidence>
<dbReference type="Pfam" id="PF08100">
    <property type="entry name" value="Dimerisation"/>
    <property type="match status" value="1"/>
</dbReference>
<evidence type="ECO:0000313" key="6">
    <source>
        <dbReference type="EMBL" id="KAJ5376242.1"/>
    </source>
</evidence>
<dbReference type="PROSITE" id="PS51683">
    <property type="entry name" value="SAM_OMT_II"/>
    <property type="match status" value="1"/>
</dbReference>
<dbReference type="Proteomes" id="UP001147747">
    <property type="component" value="Unassembled WGS sequence"/>
</dbReference>